<protein>
    <submittedName>
        <fullName evidence="3">Acetylxylan esterase</fullName>
    </submittedName>
</protein>
<evidence type="ECO:0000313" key="3">
    <source>
        <dbReference type="EMBL" id="GGD44718.1"/>
    </source>
</evidence>
<dbReference type="InterPro" id="IPR005181">
    <property type="entry name" value="SASA"/>
</dbReference>
<name>A0A916YIG4_9BACT</name>
<dbReference type="AlphaFoldDB" id="A0A916YIG4"/>
<dbReference type="InterPro" id="IPR052940">
    <property type="entry name" value="Carb_Esterase_6"/>
</dbReference>
<keyword evidence="1" id="KW-0378">Hydrolase</keyword>
<evidence type="ECO:0000259" key="2">
    <source>
        <dbReference type="Pfam" id="PF03629"/>
    </source>
</evidence>
<comment type="caution">
    <text evidence="3">The sequence shown here is derived from an EMBL/GenBank/DDBJ whole genome shotgun (WGS) entry which is preliminary data.</text>
</comment>
<evidence type="ECO:0000256" key="1">
    <source>
        <dbReference type="ARBA" id="ARBA00022801"/>
    </source>
</evidence>
<evidence type="ECO:0000313" key="4">
    <source>
        <dbReference type="Proteomes" id="UP000609064"/>
    </source>
</evidence>
<dbReference type="EMBL" id="BMKK01000001">
    <property type="protein sequence ID" value="GGD44718.1"/>
    <property type="molecule type" value="Genomic_DNA"/>
</dbReference>
<dbReference type="InterPro" id="IPR036514">
    <property type="entry name" value="SGNH_hydro_sf"/>
</dbReference>
<dbReference type="SUPFAM" id="SSF52266">
    <property type="entry name" value="SGNH hydrolase"/>
    <property type="match status" value="1"/>
</dbReference>
<dbReference type="PANTHER" id="PTHR31988:SF19">
    <property type="entry name" value="9-O-ACETYL-N-ACETYLNEURAMINIC ACID DEACETYLASE-RELATED"/>
    <property type="match status" value="1"/>
</dbReference>
<dbReference type="PANTHER" id="PTHR31988">
    <property type="entry name" value="ESTERASE, PUTATIVE (DUF303)-RELATED"/>
    <property type="match status" value="1"/>
</dbReference>
<reference evidence="3" key="1">
    <citation type="journal article" date="2014" name="Int. J. Syst. Evol. Microbiol.">
        <title>Complete genome sequence of Corynebacterium casei LMG S-19264T (=DSM 44701T), isolated from a smear-ripened cheese.</title>
        <authorList>
            <consortium name="US DOE Joint Genome Institute (JGI-PGF)"/>
            <person name="Walter F."/>
            <person name="Albersmeier A."/>
            <person name="Kalinowski J."/>
            <person name="Ruckert C."/>
        </authorList>
    </citation>
    <scope>NUCLEOTIDE SEQUENCE</scope>
    <source>
        <strain evidence="3">CGMCC 1.15958</strain>
    </source>
</reference>
<accession>A0A916YIG4</accession>
<proteinExistence type="predicted"/>
<dbReference type="Proteomes" id="UP000609064">
    <property type="component" value="Unassembled WGS sequence"/>
</dbReference>
<sequence>MKKILYLISFFVISQTLKAQETDLERTQYFPKVIEKVTNIPSKNKVWVFIMAGQSNMAGRGQVVPSDTIPNKRILSLNKQGELIYAKEPLHFYEPTRTGLDCGVSFANRLLKQIPDDVSILLIPTAVGGSAISQWLGDSTYRDVKLLSNFKEKVAIGQKYGVVKGILWHQGESDASEKRIPFHTQNLSKLFGTFRNFIGIKNLPIILGELGSYSKTNDNWQKINQELRVYVSKDRYSTIVQTQDFKHKGDNVHFDSAGQRALGERFALAYLLKFYK</sequence>
<dbReference type="Gene3D" id="3.40.50.1110">
    <property type="entry name" value="SGNH hydrolase"/>
    <property type="match status" value="1"/>
</dbReference>
<dbReference type="GO" id="GO:0016788">
    <property type="term" value="F:hydrolase activity, acting on ester bonds"/>
    <property type="evidence" value="ECO:0007669"/>
    <property type="project" value="UniProtKB-ARBA"/>
</dbReference>
<keyword evidence="4" id="KW-1185">Reference proteome</keyword>
<organism evidence="3 4">
    <name type="scientific">Emticicia aquatilis</name>
    <dbReference type="NCBI Taxonomy" id="1537369"/>
    <lineage>
        <taxon>Bacteria</taxon>
        <taxon>Pseudomonadati</taxon>
        <taxon>Bacteroidota</taxon>
        <taxon>Cytophagia</taxon>
        <taxon>Cytophagales</taxon>
        <taxon>Leadbetterellaceae</taxon>
        <taxon>Emticicia</taxon>
    </lineage>
</organism>
<feature type="domain" description="Sialate O-acetylesterase" evidence="2">
    <location>
        <begin position="46"/>
        <end position="271"/>
    </location>
</feature>
<gene>
    <name evidence="3" type="primary">axeA</name>
    <name evidence="3" type="ORF">GCM10011514_05940</name>
</gene>
<dbReference type="Pfam" id="PF03629">
    <property type="entry name" value="SASA"/>
    <property type="match status" value="1"/>
</dbReference>
<reference evidence="3" key="2">
    <citation type="submission" date="2020-09" db="EMBL/GenBank/DDBJ databases">
        <authorList>
            <person name="Sun Q."/>
            <person name="Zhou Y."/>
        </authorList>
    </citation>
    <scope>NUCLEOTIDE SEQUENCE</scope>
    <source>
        <strain evidence="3">CGMCC 1.15958</strain>
    </source>
</reference>
<dbReference type="RefSeq" id="WP_188764508.1">
    <property type="nucleotide sequence ID" value="NZ_BMKK01000001.1"/>
</dbReference>